<dbReference type="AlphaFoldDB" id="A0A8B6GPJ7"/>
<feature type="domain" description="C1q" evidence="1">
    <location>
        <begin position="47"/>
        <end position="113"/>
    </location>
</feature>
<keyword evidence="3" id="KW-1185">Reference proteome</keyword>
<dbReference type="SUPFAM" id="SSF49842">
    <property type="entry name" value="TNF-like"/>
    <property type="match status" value="1"/>
</dbReference>
<dbReference type="InterPro" id="IPR001073">
    <property type="entry name" value="C1q_dom"/>
</dbReference>
<comment type="caution">
    <text evidence="2">The sequence shown here is derived from an EMBL/GenBank/DDBJ whole genome shotgun (WGS) entry which is preliminary data.</text>
</comment>
<protein>
    <recommendedName>
        <fullName evidence="1">C1q domain-containing protein</fullName>
    </recommendedName>
</protein>
<reference evidence="2" key="1">
    <citation type="submission" date="2018-11" db="EMBL/GenBank/DDBJ databases">
        <authorList>
            <person name="Alioto T."/>
            <person name="Alioto T."/>
        </authorList>
    </citation>
    <scope>NUCLEOTIDE SEQUENCE</scope>
</reference>
<organism evidence="2 3">
    <name type="scientific">Mytilus galloprovincialis</name>
    <name type="common">Mediterranean mussel</name>
    <dbReference type="NCBI Taxonomy" id="29158"/>
    <lineage>
        <taxon>Eukaryota</taxon>
        <taxon>Metazoa</taxon>
        <taxon>Spiralia</taxon>
        <taxon>Lophotrochozoa</taxon>
        <taxon>Mollusca</taxon>
        <taxon>Bivalvia</taxon>
        <taxon>Autobranchia</taxon>
        <taxon>Pteriomorphia</taxon>
        <taxon>Mytilida</taxon>
        <taxon>Mytiloidea</taxon>
        <taxon>Mytilidae</taxon>
        <taxon>Mytilinae</taxon>
        <taxon>Mytilus</taxon>
    </lineage>
</organism>
<name>A0A8B6GPJ7_MYTGA</name>
<dbReference type="Pfam" id="PF00386">
    <property type="entry name" value="C1q"/>
    <property type="match status" value="1"/>
</dbReference>
<gene>
    <name evidence="2" type="ORF">MGAL_10B064543</name>
</gene>
<dbReference type="EMBL" id="UYJE01008766">
    <property type="protein sequence ID" value="VDI67093.1"/>
    <property type="molecule type" value="Genomic_DNA"/>
</dbReference>
<evidence type="ECO:0000259" key="1">
    <source>
        <dbReference type="PROSITE" id="PS50871"/>
    </source>
</evidence>
<dbReference type="Proteomes" id="UP000596742">
    <property type="component" value="Unassembled WGS sequence"/>
</dbReference>
<feature type="non-terminal residue" evidence="2">
    <location>
        <position position="1"/>
    </location>
</feature>
<proteinExistence type="predicted"/>
<dbReference type="Gene3D" id="2.60.120.40">
    <property type="match status" value="1"/>
</dbReference>
<dbReference type="PROSITE" id="PS50871">
    <property type="entry name" value="C1Q"/>
    <property type="match status" value="1"/>
</dbReference>
<sequence length="113" mass="12539">TSSNTPVTDIYKANMLLSEIYMYDSSDITQGLLELLTKISNGQPNIDSKTRAVFFASLTKRPTTVHAKEIVKFDDVRVNRLKAYQPSTGVYTAPMVGIYTCSSVITAETFGYQ</sequence>
<dbReference type="InterPro" id="IPR008983">
    <property type="entry name" value="Tumour_necrosis_fac-like_dom"/>
</dbReference>
<evidence type="ECO:0000313" key="3">
    <source>
        <dbReference type="Proteomes" id="UP000596742"/>
    </source>
</evidence>
<dbReference type="OrthoDB" id="6156789at2759"/>
<evidence type="ECO:0000313" key="2">
    <source>
        <dbReference type="EMBL" id="VDI67093.1"/>
    </source>
</evidence>
<accession>A0A8B6GPJ7</accession>